<evidence type="ECO:0000259" key="6">
    <source>
        <dbReference type="PROSITE" id="PS50905"/>
    </source>
</evidence>
<dbReference type="Pfam" id="PF00210">
    <property type="entry name" value="Ferritin"/>
    <property type="match status" value="1"/>
</dbReference>
<dbReference type="InterPro" id="IPR009040">
    <property type="entry name" value="Ferritin-like_diiron"/>
</dbReference>
<comment type="similarity">
    <text evidence="1 5">Belongs to the ferritin family.</text>
</comment>
<dbReference type="EC" id="1.16.3.1" evidence="5"/>
<keyword evidence="8" id="KW-1185">Reference proteome</keyword>
<evidence type="ECO:0000313" key="8">
    <source>
        <dbReference type="Proteomes" id="UP001516464"/>
    </source>
</evidence>
<reference evidence="7 8" key="1">
    <citation type="submission" date="2019-01" db="EMBL/GenBank/DDBJ databases">
        <title>Genomes sequencing and comparative genomics of infectious freshwater microsporidia, Cucumispora dikerogammari and Thelohania contejeani.</title>
        <authorList>
            <person name="Cormier A."/>
            <person name="Giraud I."/>
            <person name="Wattier R."/>
            <person name="Teixeira M."/>
            <person name="Grandjean F."/>
            <person name="Rigaud T."/>
            <person name="Cordaux R."/>
        </authorList>
    </citation>
    <scope>NUCLEOTIDE SEQUENCE [LARGE SCALE GENOMIC DNA]</scope>
    <source>
        <strain evidence="7">T1</strain>
        <tissue evidence="7">Spores</tissue>
    </source>
</reference>
<evidence type="ECO:0000256" key="2">
    <source>
        <dbReference type="ARBA" id="ARBA00022434"/>
    </source>
</evidence>
<comment type="caution">
    <text evidence="7">The sequence shown here is derived from an EMBL/GenBank/DDBJ whole genome shotgun (WGS) entry which is preliminary data.</text>
</comment>
<feature type="domain" description="Ferritin-like diiron" evidence="6">
    <location>
        <begin position="8"/>
        <end position="155"/>
    </location>
</feature>
<keyword evidence="3 5" id="KW-0479">Metal-binding</keyword>
<dbReference type="InterPro" id="IPR008331">
    <property type="entry name" value="Ferritin_DPS_dom"/>
</dbReference>
<dbReference type="PANTHER" id="PTHR11431">
    <property type="entry name" value="FERRITIN"/>
    <property type="match status" value="1"/>
</dbReference>
<evidence type="ECO:0000256" key="3">
    <source>
        <dbReference type="ARBA" id="ARBA00022723"/>
    </source>
</evidence>
<organism evidence="7 8">
    <name type="scientific">Astathelohania contejeani</name>
    <dbReference type="NCBI Taxonomy" id="164912"/>
    <lineage>
        <taxon>Eukaryota</taxon>
        <taxon>Fungi</taxon>
        <taxon>Fungi incertae sedis</taxon>
        <taxon>Microsporidia</taxon>
        <taxon>Astathelohaniidae</taxon>
        <taxon>Astathelohania</taxon>
    </lineage>
</organism>
<keyword evidence="5" id="KW-0560">Oxidoreductase</keyword>
<evidence type="ECO:0000256" key="1">
    <source>
        <dbReference type="ARBA" id="ARBA00007513"/>
    </source>
</evidence>
<dbReference type="InterPro" id="IPR009078">
    <property type="entry name" value="Ferritin-like_SF"/>
</dbReference>
<dbReference type="EMBL" id="SBIQ01000006">
    <property type="protein sequence ID" value="KAF7684636.1"/>
    <property type="molecule type" value="Genomic_DNA"/>
</dbReference>
<evidence type="ECO:0000256" key="4">
    <source>
        <dbReference type="ARBA" id="ARBA00023004"/>
    </source>
</evidence>
<keyword evidence="4 5" id="KW-0408">Iron</keyword>
<sequence length="178" mass="21077">MKNQNITDEQKIKIENYLNSQLNLEYKAFYFYQFCMAYFNQHDIALPGLTQFFENMAFEELTHAKGIIDYMNKCFFEVKFRPISTGCDILENVNDVFKKSVEFEIQVYNHILEIYNYCENIGDRATTIFLDPYVKEQIDSIKELNDLHINAKRCIGGSEKLLGLFIYDNSFNTKNKFK</sequence>
<comment type="function">
    <text evidence="5">Stores iron in a soluble, non-toxic, readily available form. Important for iron homeostasis. Iron is taken up in the ferrous form and deposited as ferric hydroxides after oxidation.</text>
</comment>
<comment type="catalytic activity">
    <reaction evidence="5">
        <text>4 Fe(2+) + O2 + 4 H(+) = 4 Fe(3+) + 2 H2O</text>
        <dbReference type="Rhea" id="RHEA:11148"/>
        <dbReference type="ChEBI" id="CHEBI:15377"/>
        <dbReference type="ChEBI" id="CHEBI:15378"/>
        <dbReference type="ChEBI" id="CHEBI:15379"/>
        <dbReference type="ChEBI" id="CHEBI:29033"/>
        <dbReference type="ChEBI" id="CHEBI:29034"/>
        <dbReference type="EC" id="1.16.3.1"/>
    </reaction>
</comment>
<name>A0ABQ7I2F7_9MICR</name>
<protein>
    <recommendedName>
        <fullName evidence="5">Ferritin</fullName>
        <ecNumber evidence="5">1.16.3.1</ecNumber>
    </recommendedName>
</protein>
<dbReference type="PANTHER" id="PTHR11431:SF75">
    <property type="entry name" value="FERRITIN"/>
    <property type="match status" value="1"/>
</dbReference>
<accession>A0ABQ7I2F7</accession>
<dbReference type="Gene3D" id="1.20.1260.10">
    <property type="match status" value="1"/>
</dbReference>
<evidence type="ECO:0000256" key="5">
    <source>
        <dbReference type="RuleBase" id="RU361145"/>
    </source>
</evidence>
<dbReference type="SUPFAM" id="SSF47240">
    <property type="entry name" value="Ferritin-like"/>
    <property type="match status" value="1"/>
</dbReference>
<dbReference type="PROSITE" id="PS50905">
    <property type="entry name" value="FERRITIN_LIKE"/>
    <property type="match status" value="1"/>
</dbReference>
<dbReference type="Proteomes" id="UP001516464">
    <property type="component" value="Unassembled WGS sequence"/>
</dbReference>
<dbReference type="InterPro" id="IPR012347">
    <property type="entry name" value="Ferritin-like"/>
</dbReference>
<dbReference type="InterPro" id="IPR001519">
    <property type="entry name" value="Ferritin"/>
</dbReference>
<gene>
    <name evidence="7" type="primary">FRIS</name>
    <name evidence="7" type="ORF">TCON_0187</name>
</gene>
<proteinExistence type="inferred from homology"/>
<evidence type="ECO:0000313" key="7">
    <source>
        <dbReference type="EMBL" id="KAF7684636.1"/>
    </source>
</evidence>
<keyword evidence="2 5" id="KW-0409">Iron storage</keyword>